<dbReference type="EMBL" id="QREV01000050">
    <property type="protein sequence ID" value="RDU48043.1"/>
    <property type="molecule type" value="Genomic_DNA"/>
</dbReference>
<dbReference type="RefSeq" id="WP_115500726.1">
    <property type="nucleotide sequence ID" value="NZ_JACRTI010000050.1"/>
</dbReference>
<dbReference type="InterPro" id="IPR012373">
    <property type="entry name" value="Ferrdict_sens_TM"/>
</dbReference>
<sequence>MDKHIYIDLLDRFMRGELPVEREHELLTWFRQAEAREQLFQHYRQRWVEAEDKSLPVEVQTRMFREIQARMHAGMAEKKKRKAIFRLKIPQWVSYAAVVILLIGFSTTAFLYKNLADEIASDPLRTYRVLVDKGQHASVMLPDGTKVWLNSHTELTYNADYGKENRLVALSGEAYFEVEKDSTCHFIVKAGEMEVEALGTAFNVRAYEEDRKLTATLFEGKVRTAVGKDEVILRPDESLSFDKVSRKMQVSKDIAVYARMWKDNELFFKGETLQEVAVMLDRLYNVQVRFASEKVKHYRFSGVIKNNSLENVIELISLTAPITYKKVGGDIVIDERK</sequence>
<dbReference type="Gene3D" id="2.60.120.1440">
    <property type="match status" value="1"/>
</dbReference>
<dbReference type="InterPro" id="IPR032508">
    <property type="entry name" value="FecR_C"/>
</dbReference>
<dbReference type="PIRSF" id="PIRSF018266">
    <property type="entry name" value="FecR"/>
    <property type="match status" value="1"/>
</dbReference>
<organism evidence="5 6">
    <name type="scientific">Parabacteroides acidifaciens</name>
    <dbReference type="NCBI Taxonomy" id="2290935"/>
    <lineage>
        <taxon>Bacteria</taxon>
        <taxon>Pseudomonadati</taxon>
        <taxon>Bacteroidota</taxon>
        <taxon>Bacteroidia</taxon>
        <taxon>Bacteroidales</taxon>
        <taxon>Tannerellaceae</taxon>
        <taxon>Parabacteroides</taxon>
    </lineage>
</organism>
<keyword evidence="7" id="KW-1185">Reference proteome</keyword>
<feature type="transmembrane region" description="Helical" evidence="1">
    <location>
        <begin position="92"/>
        <end position="112"/>
    </location>
</feature>
<protein>
    <submittedName>
        <fullName evidence="5">FecR family protein</fullName>
    </submittedName>
</protein>
<dbReference type="Pfam" id="PF16344">
    <property type="entry name" value="FecR_C"/>
    <property type="match status" value="1"/>
</dbReference>
<reference evidence="5 6" key="1">
    <citation type="submission" date="2018-07" db="EMBL/GenBank/DDBJ databases">
        <title>Parabacteroides acidifaciens nov. sp., isolated from human feces.</title>
        <authorList>
            <person name="Wang Y.J."/>
        </authorList>
    </citation>
    <scope>NUCLEOTIDE SEQUENCE [LARGE SCALE GENOMIC DNA]</scope>
    <source>
        <strain evidence="5 6">426-9</strain>
    </source>
</reference>
<name>A0A3D8HAN0_9BACT</name>
<keyword evidence="1" id="KW-1133">Transmembrane helix</keyword>
<dbReference type="Proteomes" id="UP000629596">
    <property type="component" value="Unassembled WGS sequence"/>
</dbReference>
<evidence type="ECO:0000256" key="1">
    <source>
        <dbReference type="SAM" id="Phobius"/>
    </source>
</evidence>
<evidence type="ECO:0000313" key="7">
    <source>
        <dbReference type="Proteomes" id="UP000629596"/>
    </source>
</evidence>
<evidence type="ECO:0000313" key="5">
    <source>
        <dbReference type="EMBL" id="RDU48043.1"/>
    </source>
</evidence>
<comment type="caution">
    <text evidence="5">The sequence shown here is derived from an EMBL/GenBank/DDBJ whole genome shotgun (WGS) entry which is preliminary data.</text>
</comment>
<dbReference type="AlphaFoldDB" id="A0A3D8HAN0"/>
<accession>A0A3D8HAN0</accession>
<evidence type="ECO:0000259" key="3">
    <source>
        <dbReference type="Pfam" id="PF16344"/>
    </source>
</evidence>
<dbReference type="Proteomes" id="UP000256321">
    <property type="component" value="Unassembled WGS sequence"/>
</dbReference>
<reference evidence="4 7" key="2">
    <citation type="submission" date="2020-08" db="EMBL/GenBank/DDBJ databases">
        <title>Genome public.</title>
        <authorList>
            <person name="Liu C."/>
            <person name="Sun Q."/>
        </authorList>
    </citation>
    <scope>NUCLEOTIDE SEQUENCE [LARGE SCALE GENOMIC DNA]</scope>
    <source>
        <strain evidence="4 7">426_9</strain>
    </source>
</reference>
<gene>
    <name evidence="5" type="ORF">DWU89_16495</name>
    <name evidence="4" type="ORF">H8784_16090</name>
</gene>
<dbReference type="Gene3D" id="3.55.50.30">
    <property type="match status" value="1"/>
</dbReference>
<keyword evidence="1" id="KW-0812">Transmembrane</keyword>
<dbReference type="EMBL" id="JACRTI010000050">
    <property type="protein sequence ID" value="MBC8603233.1"/>
    <property type="molecule type" value="Genomic_DNA"/>
</dbReference>
<dbReference type="GO" id="GO:0016989">
    <property type="term" value="F:sigma factor antagonist activity"/>
    <property type="evidence" value="ECO:0007669"/>
    <property type="project" value="TreeGrafter"/>
</dbReference>
<evidence type="ECO:0000313" key="4">
    <source>
        <dbReference type="EMBL" id="MBC8603233.1"/>
    </source>
</evidence>
<dbReference type="FunFam" id="2.60.120.1440:FF:000001">
    <property type="entry name" value="Putative anti-sigma factor"/>
    <property type="match status" value="1"/>
</dbReference>
<dbReference type="InterPro" id="IPR006860">
    <property type="entry name" value="FecR"/>
</dbReference>
<dbReference type="Pfam" id="PF04773">
    <property type="entry name" value="FecR"/>
    <property type="match status" value="1"/>
</dbReference>
<keyword evidence="1" id="KW-0472">Membrane</keyword>
<proteinExistence type="predicted"/>
<feature type="domain" description="FecR protein" evidence="2">
    <location>
        <begin position="129"/>
        <end position="223"/>
    </location>
</feature>
<feature type="domain" description="Protein FecR C-terminal" evidence="3">
    <location>
        <begin position="266"/>
        <end position="333"/>
    </location>
</feature>
<dbReference type="PANTHER" id="PTHR30273:SF2">
    <property type="entry name" value="PROTEIN FECR"/>
    <property type="match status" value="1"/>
</dbReference>
<evidence type="ECO:0000259" key="2">
    <source>
        <dbReference type="Pfam" id="PF04773"/>
    </source>
</evidence>
<evidence type="ECO:0000313" key="6">
    <source>
        <dbReference type="Proteomes" id="UP000256321"/>
    </source>
</evidence>
<dbReference type="PANTHER" id="PTHR30273">
    <property type="entry name" value="PERIPLASMIC SIGNAL SENSOR AND SIGMA FACTOR ACTIVATOR FECR-RELATED"/>
    <property type="match status" value="1"/>
</dbReference>